<dbReference type="InterPro" id="IPR024654">
    <property type="entry name" value="Calcineurin-like_PHP_lpxH"/>
</dbReference>
<dbReference type="NCBIfam" id="TIGR00040">
    <property type="entry name" value="yfcE"/>
    <property type="match status" value="1"/>
</dbReference>
<dbReference type="InterPro" id="IPR041802">
    <property type="entry name" value="MPP_YfcE"/>
</dbReference>
<comment type="similarity">
    <text evidence="1 2">Belongs to the metallophosphoesterase superfamily. YfcE family.</text>
</comment>
<evidence type="ECO:0000259" key="3">
    <source>
        <dbReference type="Pfam" id="PF12850"/>
    </source>
</evidence>
<dbReference type="OrthoDB" id="9800565at2"/>
<dbReference type="CDD" id="cd00841">
    <property type="entry name" value="MPP_YfcE"/>
    <property type="match status" value="1"/>
</dbReference>
<dbReference type="Pfam" id="PF12850">
    <property type="entry name" value="Metallophos_2"/>
    <property type="match status" value="1"/>
</dbReference>
<dbReference type="GO" id="GO:0046872">
    <property type="term" value="F:metal ion binding"/>
    <property type="evidence" value="ECO:0007669"/>
    <property type="project" value="UniProtKB-KW"/>
</dbReference>
<dbReference type="InterPro" id="IPR000979">
    <property type="entry name" value="Phosphodiesterase_MJ0936/Vps29"/>
</dbReference>
<evidence type="ECO:0000256" key="2">
    <source>
        <dbReference type="RuleBase" id="RU362039"/>
    </source>
</evidence>
<dbReference type="AlphaFoldDB" id="A0A1E3G235"/>
<dbReference type="NCBIfam" id="NF006988">
    <property type="entry name" value="PRK09453.1"/>
    <property type="match status" value="1"/>
</dbReference>
<feature type="domain" description="Calcineurin-like phosphoesterase" evidence="3">
    <location>
        <begin position="1"/>
        <end position="165"/>
    </location>
</feature>
<keyword evidence="5" id="KW-1185">Reference proteome</keyword>
<comment type="caution">
    <text evidence="4">The sequence shown here is derived from an EMBL/GenBank/DDBJ whole genome shotgun (WGS) entry which is preliminary data.</text>
</comment>
<evidence type="ECO:0000313" key="5">
    <source>
        <dbReference type="Proteomes" id="UP000094570"/>
    </source>
</evidence>
<accession>A0A1E3G235</accession>
<organism evidence="4 5">
    <name type="scientific">Fervidobacterium thailandense</name>
    <dbReference type="NCBI Taxonomy" id="1008305"/>
    <lineage>
        <taxon>Bacteria</taxon>
        <taxon>Thermotogati</taxon>
        <taxon>Thermotogota</taxon>
        <taxon>Thermotogae</taxon>
        <taxon>Thermotogales</taxon>
        <taxon>Fervidobacteriaceae</taxon>
        <taxon>Fervidobacterium</taxon>
    </lineage>
</organism>
<proteinExistence type="inferred from homology"/>
<gene>
    <name evidence="4" type="ORF">A4H02_08145</name>
</gene>
<evidence type="ECO:0000313" key="4">
    <source>
        <dbReference type="EMBL" id="ODN29893.1"/>
    </source>
</evidence>
<reference evidence="5" key="1">
    <citation type="submission" date="2016-04" db="EMBL/GenBank/DDBJ databases">
        <title>The genome sequence project of a novel Fervidobacterium isolate from a hot spring in Thailand.</title>
        <authorList>
            <person name="Gonzalez J.M."/>
            <person name="Cuecas A."/>
            <person name="Kanoksilapatham W."/>
        </authorList>
    </citation>
    <scope>NUCLEOTIDE SEQUENCE [LARGE SCALE GENOMIC DNA]</scope>
    <source>
        <strain evidence="5">FC2004</strain>
    </source>
</reference>
<dbReference type="InterPro" id="IPR029052">
    <property type="entry name" value="Metallo-depent_PP-like"/>
</dbReference>
<dbReference type="GO" id="GO:0016787">
    <property type="term" value="F:hydrolase activity"/>
    <property type="evidence" value="ECO:0007669"/>
    <property type="project" value="UniProtKB-UniRule"/>
</dbReference>
<keyword evidence="2" id="KW-0479">Metal-binding</keyword>
<dbReference type="STRING" id="1008305.A4H02_08145"/>
<dbReference type="RefSeq" id="WP_069293688.1">
    <property type="nucleotide sequence ID" value="NZ_CP140110.1"/>
</dbReference>
<name>A0A1E3G235_9BACT</name>
<comment type="cofactor">
    <cofactor evidence="2">
        <name>a divalent metal cation</name>
        <dbReference type="ChEBI" id="CHEBI:60240"/>
    </cofactor>
</comment>
<dbReference type="PANTHER" id="PTHR11124">
    <property type="entry name" value="VACUOLAR SORTING PROTEIN VPS29"/>
    <property type="match status" value="1"/>
</dbReference>
<evidence type="ECO:0000256" key="1">
    <source>
        <dbReference type="ARBA" id="ARBA00008950"/>
    </source>
</evidence>
<sequence>MKFLVISDTHGSVKAWEDISKLFNLKEFDAIFHLGDVFYHGPRNPFPEKYSPKDLAEELKKHSINYIRGNCDADVDLKVLELPEVPKVSMEYFGDFAVLMTHGEIFEENDIKDFLSDKNVHFLFHGHTHVAKIEEIDGKVVMNPGSPSLPKGDTPRSVLVIEIENETFAAKFYDLDSGQVYMQAKWTLKDSKLSRVE</sequence>
<dbReference type="SUPFAM" id="SSF56300">
    <property type="entry name" value="Metallo-dependent phosphatases"/>
    <property type="match status" value="1"/>
</dbReference>
<dbReference type="EMBL" id="LWAF01000015">
    <property type="protein sequence ID" value="ODN29893.1"/>
    <property type="molecule type" value="Genomic_DNA"/>
</dbReference>
<dbReference type="Proteomes" id="UP000094570">
    <property type="component" value="Unassembled WGS sequence"/>
</dbReference>
<dbReference type="Gene3D" id="3.60.21.10">
    <property type="match status" value="1"/>
</dbReference>
<dbReference type="EC" id="3.1.4.-" evidence="2"/>
<protein>
    <recommendedName>
        <fullName evidence="2">Phosphoesterase</fullName>
        <ecNumber evidence="2">3.1.4.-</ecNumber>
    </recommendedName>
</protein>